<feature type="compositionally biased region" description="Low complexity" evidence="13">
    <location>
        <begin position="552"/>
        <end position="592"/>
    </location>
</feature>
<feature type="region of interest" description="Disordered" evidence="13">
    <location>
        <begin position="520"/>
        <end position="600"/>
    </location>
</feature>
<keyword evidence="6" id="KW-0645">Protease</keyword>
<comment type="subcellular location">
    <subcellularLocation>
        <location evidence="2">Cytoplasm</location>
    </subcellularLocation>
    <subcellularLocation>
        <location evidence="1">Preautophagosomal structure</location>
    </subcellularLocation>
</comment>
<feature type="compositionally biased region" description="Low complexity" evidence="13">
    <location>
        <begin position="442"/>
        <end position="481"/>
    </location>
</feature>
<evidence type="ECO:0000313" key="16">
    <source>
        <dbReference type="Proteomes" id="UP001342314"/>
    </source>
</evidence>
<dbReference type="InterPro" id="IPR005078">
    <property type="entry name" value="Peptidase_C54"/>
</dbReference>
<dbReference type="PANTHER" id="PTHR22624">
    <property type="entry name" value="CYSTEINE PROTEASE ATG4"/>
    <property type="match status" value="1"/>
</dbReference>
<protein>
    <recommendedName>
        <fullName evidence="12">Autophagy-related protein 4</fullName>
    </recommendedName>
</protein>
<feature type="region of interest" description="Disordered" evidence="13">
    <location>
        <begin position="638"/>
        <end position="725"/>
    </location>
</feature>
<dbReference type="GO" id="GO:0004197">
    <property type="term" value="F:cysteine-type endopeptidase activity"/>
    <property type="evidence" value="ECO:0007669"/>
    <property type="project" value="TreeGrafter"/>
</dbReference>
<keyword evidence="8" id="KW-0788">Thiol protease</keyword>
<feature type="compositionally biased region" description="Pro residues" evidence="13">
    <location>
        <begin position="14"/>
        <end position="25"/>
    </location>
</feature>
<keyword evidence="7" id="KW-0378">Hydrolase</keyword>
<feature type="domain" description="Peptidase C54 catalytic" evidence="14">
    <location>
        <begin position="737"/>
        <end position="1095"/>
    </location>
</feature>
<sequence>MPLPALAHDAPRRASPPHPPGPRSSPPAKLVRSRSASSLALFTTASSPQERGASPPAPVAIPLPPADSSHDGIRLVGSYDSSDGASSALSPSSPYQSISPPAPALPASRSPDDALLSPTQQHHQSNKLTRWLSRGSPSGSPSPEERALPESPTKSHKTRSRSIGSLNLLTRSLNGESASPSAGPGANPPPPSDLVAPAPTISISSSPSDHFSPSSPLPTTSTASSSQSSSPSLAAEQQPQLDPLRRSAATSTSSTASSSARRSAFPNLSSLKPGGSSKAAGAPVRDRKRSSRRARPIAATAGPTSPALVDDDWATADLESGDEDGRLISEAMVRAARATRVGTSSSAASRRSSSIASTSTGTGASSSVGSGNGSGAGAGAGAAAGEGRLARGLRKTRSGLRLFGKAKEQASMVVVAGGEGGGGAPLDLHGGSGRSASTGSDSAFEVASAESPAASVTPTSSAFPSSLSGPSPLNASSGSSPAREPAPMSQPAAPLSPNNNVANRIGGWFSSMLHTNSSGAFSSSSSSVHLPLPSPSTEDAAFVPSSPDKFRSTASSRAPGSSSSPAAASRTSTSTGAPSSSPLKKGSSSSSAAGGGRLGPLDRMLDRAVQYFLDTDSQADRCEDDIWVLGVRHVGWRPEEEPHEDGADGEEEGEAGGEKDWKRRSLPGLGRKRGSPTKQRKAAPAPPPPPLPSAPASTSDDPFLAPSTSPAASVPSPSPIAPVSPAAPATTINGWPADFYHDFYSRIALTYRSNFPVIPCGPSSSSSAGTGVVQGMLSNLSMSIGRGVHRGAVTQSATGAGAGSTAATAAGLNSDAGWGCMLRTGQSLLANALTKVHLGRDWRRPLAPAATTSAVPSAATYARLLSLFLDDPSPVSPFSVHRFALEGKRLGKEVGEWFGPSTAAGAIKTLVNAYEPAGLRVVSCVDGAVYGSEVAAASAVDGEEWKKPVLVLVNLRLGIDGVNPIYHDAIKGIFRFPQSVGIAGGRPSSSYYFVGAQANSLFYIDPHHPRPAIPLVVPPEPAIVDAAQSIPLAPSSARDDLAMQLDSFVLSAYPDTAWATYHCDRVRKCALTSLDPSMLLGFVIEDERDWSDFMHRVKELSASSAPIFSIASSPPSWMRRSTTSATIPARPSAAAAANSAADDSFTDLGSSGDDADSSGFTAGGRGPDGGEGASGGGSSVGFSEPDDWELQSTDGEVDEAAEPIAASETGEAPQHDRPIGEGTSPAGEPPVVVSPSLAPTAPREAVDEGWQGVEAERSS</sequence>
<feature type="compositionally biased region" description="Acidic residues" evidence="13">
    <location>
        <begin position="1184"/>
        <end position="1201"/>
    </location>
</feature>
<dbReference type="GO" id="GO:0015031">
    <property type="term" value="P:protein transport"/>
    <property type="evidence" value="ECO:0007669"/>
    <property type="project" value="UniProtKB-KW"/>
</dbReference>
<evidence type="ECO:0000256" key="8">
    <source>
        <dbReference type="ARBA" id="ARBA00022807"/>
    </source>
</evidence>
<feature type="compositionally biased region" description="Polar residues" evidence="13">
    <location>
        <begin position="161"/>
        <end position="173"/>
    </location>
</feature>
<dbReference type="GO" id="GO:0016485">
    <property type="term" value="P:protein processing"/>
    <property type="evidence" value="ECO:0007669"/>
    <property type="project" value="TreeGrafter"/>
</dbReference>
<feature type="compositionally biased region" description="Polar residues" evidence="13">
    <location>
        <begin position="117"/>
        <end position="128"/>
    </location>
</feature>
<dbReference type="InterPro" id="IPR038765">
    <property type="entry name" value="Papain-like_cys_pep_sf"/>
</dbReference>
<feature type="compositionally biased region" description="Basic residues" evidence="13">
    <location>
        <begin position="664"/>
        <end position="681"/>
    </location>
</feature>
<comment type="similarity">
    <text evidence="3">Belongs to the peptidase C54 family.</text>
</comment>
<feature type="compositionally biased region" description="Low complexity" evidence="13">
    <location>
        <begin position="193"/>
        <end position="239"/>
    </location>
</feature>
<evidence type="ECO:0000256" key="11">
    <source>
        <dbReference type="ARBA" id="ARBA00029362"/>
    </source>
</evidence>
<feature type="compositionally biased region" description="Pro residues" evidence="13">
    <location>
        <begin position="55"/>
        <end position="65"/>
    </location>
</feature>
<feature type="compositionally biased region" description="Acidic residues" evidence="13">
    <location>
        <begin position="309"/>
        <end position="322"/>
    </location>
</feature>
<keyword evidence="4" id="KW-0813">Transport</keyword>
<feature type="compositionally biased region" description="Pro residues" evidence="13">
    <location>
        <begin position="684"/>
        <end position="693"/>
    </location>
</feature>
<feature type="compositionally biased region" description="Low complexity" evidence="13">
    <location>
        <begin position="705"/>
        <end position="715"/>
    </location>
</feature>
<feature type="region of interest" description="Disordered" evidence="13">
    <location>
        <begin position="414"/>
        <end position="499"/>
    </location>
</feature>
<evidence type="ECO:0000256" key="1">
    <source>
        <dbReference type="ARBA" id="ARBA00004329"/>
    </source>
</evidence>
<evidence type="ECO:0000256" key="9">
    <source>
        <dbReference type="ARBA" id="ARBA00022927"/>
    </source>
</evidence>
<evidence type="ECO:0000256" key="3">
    <source>
        <dbReference type="ARBA" id="ARBA00010958"/>
    </source>
</evidence>
<keyword evidence="5" id="KW-0963">Cytoplasm</keyword>
<dbReference type="GO" id="GO:0034727">
    <property type="term" value="P:piecemeal microautophagy of the nucleus"/>
    <property type="evidence" value="ECO:0007669"/>
    <property type="project" value="TreeGrafter"/>
</dbReference>
<evidence type="ECO:0000313" key="15">
    <source>
        <dbReference type="EMBL" id="GJN90972.1"/>
    </source>
</evidence>
<dbReference type="GO" id="GO:0000045">
    <property type="term" value="P:autophagosome assembly"/>
    <property type="evidence" value="ECO:0007669"/>
    <property type="project" value="TreeGrafter"/>
</dbReference>
<keyword evidence="10" id="KW-0072">Autophagy</keyword>
<organism evidence="15 16">
    <name type="scientific">Rhodotorula paludigena</name>
    <dbReference type="NCBI Taxonomy" id="86838"/>
    <lineage>
        <taxon>Eukaryota</taxon>
        <taxon>Fungi</taxon>
        <taxon>Dikarya</taxon>
        <taxon>Basidiomycota</taxon>
        <taxon>Pucciniomycotina</taxon>
        <taxon>Microbotryomycetes</taxon>
        <taxon>Sporidiobolales</taxon>
        <taxon>Sporidiobolaceae</taxon>
        <taxon>Rhodotorula</taxon>
    </lineage>
</organism>
<evidence type="ECO:0000256" key="4">
    <source>
        <dbReference type="ARBA" id="ARBA00022448"/>
    </source>
</evidence>
<feature type="region of interest" description="Disordered" evidence="13">
    <location>
        <begin position="1115"/>
        <end position="1259"/>
    </location>
</feature>
<dbReference type="GO" id="GO:0000423">
    <property type="term" value="P:mitophagy"/>
    <property type="evidence" value="ECO:0007669"/>
    <property type="project" value="TreeGrafter"/>
</dbReference>
<evidence type="ECO:0000256" key="10">
    <source>
        <dbReference type="ARBA" id="ARBA00023006"/>
    </source>
</evidence>
<comment type="caution">
    <text evidence="15">The sequence shown here is derived from an EMBL/GenBank/DDBJ whole genome shotgun (WGS) entry which is preliminary data.</text>
</comment>
<dbReference type="EMBL" id="BQKY01000008">
    <property type="protein sequence ID" value="GJN90972.1"/>
    <property type="molecule type" value="Genomic_DNA"/>
</dbReference>
<dbReference type="PANTHER" id="PTHR22624:SF49">
    <property type="entry name" value="CYSTEINE PROTEASE"/>
    <property type="match status" value="1"/>
</dbReference>
<feature type="compositionally biased region" description="Low complexity" evidence="13">
    <location>
        <begin position="520"/>
        <end position="531"/>
    </location>
</feature>
<feature type="compositionally biased region" description="Gly residues" evidence="13">
    <location>
        <begin position="1161"/>
        <end position="1179"/>
    </location>
</feature>
<gene>
    <name evidence="15" type="ORF">Rhopal_003986-T1</name>
</gene>
<dbReference type="Pfam" id="PF03416">
    <property type="entry name" value="Peptidase_C54"/>
    <property type="match status" value="1"/>
</dbReference>
<comment type="catalytic activity">
    <reaction evidence="11">
        <text>[protein]-C-terminal L-amino acid-glycyl-phosphatidylethanolamide + H2O = [protein]-C-terminal L-amino acid-glycine + a 1,2-diacyl-sn-glycero-3-phosphoethanolamine</text>
        <dbReference type="Rhea" id="RHEA:67548"/>
        <dbReference type="Rhea" id="RHEA-COMP:17323"/>
        <dbReference type="Rhea" id="RHEA-COMP:17324"/>
        <dbReference type="ChEBI" id="CHEBI:15377"/>
        <dbReference type="ChEBI" id="CHEBI:64612"/>
        <dbReference type="ChEBI" id="CHEBI:172940"/>
        <dbReference type="ChEBI" id="CHEBI:172941"/>
    </reaction>
    <physiologicalReaction direction="left-to-right" evidence="11">
        <dbReference type="Rhea" id="RHEA:67549"/>
    </physiologicalReaction>
</comment>
<dbReference type="GO" id="GO:0000407">
    <property type="term" value="C:phagophore assembly site"/>
    <property type="evidence" value="ECO:0007669"/>
    <property type="project" value="UniProtKB-SubCell"/>
</dbReference>
<dbReference type="GO" id="GO:0019786">
    <property type="term" value="F:protein-phosphatidylethanolamide deconjugating activity"/>
    <property type="evidence" value="ECO:0007669"/>
    <property type="project" value="InterPro"/>
</dbReference>
<feature type="compositionally biased region" description="Low complexity" evidence="13">
    <location>
        <begin position="133"/>
        <end position="142"/>
    </location>
</feature>
<reference evidence="15 16" key="1">
    <citation type="submission" date="2021-12" db="EMBL/GenBank/DDBJ databases">
        <title>High titer production of polyol ester of fatty acids by Rhodotorula paludigena BS15 towards product separation-free biomass refinery.</title>
        <authorList>
            <person name="Mano J."/>
            <person name="Ono H."/>
            <person name="Tanaka T."/>
            <person name="Naito K."/>
            <person name="Sushida H."/>
            <person name="Ike M."/>
            <person name="Tokuyasu K."/>
            <person name="Kitaoka M."/>
        </authorList>
    </citation>
    <scope>NUCLEOTIDE SEQUENCE [LARGE SCALE GENOMIC DNA]</scope>
    <source>
        <strain evidence="15 16">BS15</strain>
    </source>
</reference>
<proteinExistence type="inferred from homology"/>
<evidence type="ECO:0000256" key="2">
    <source>
        <dbReference type="ARBA" id="ARBA00004496"/>
    </source>
</evidence>
<feature type="compositionally biased region" description="Low complexity" evidence="13">
    <location>
        <begin position="246"/>
        <end position="264"/>
    </location>
</feature>
<dbReference type="SUPFAM" id="SSF54001">
    <property type="entry name" value="Cysteine proteinases"/>
    <property type="match status" value="1"/>
</dbReference>
<evidence type="ECO:0000256" key="5">
    <source>
        <dbReference type="ARBA" id="ARBA00022490"/>
    </source>
</evidence>
<keyword evidence="9" id="KW-0653">Protein transport</keyword>
<feature type="compositionally biased region" description="Gly residues" evidence="13">
    <location>
        <begin position="370"/>
        <end position="384"/>
    </location>
</feature>
<dbReference type="GO" id="GO:0035973">
    <property type="term" value="P:aggrephagy"/>
    <property type="evidence" value="ECO:0007669"/>
    <property type="project" value="TreeGrafter"/>
</dbReference>
<evidence type="ECO:0000259" key="14">
    <source>
        <dbReference type="Pfam" id="PF03416"/>
    </source>
</evidence>
<feature type="region of interest" description="Disordered" evidence="13">
    <location>
        <begin position="1"/>
        <end position="389"/>
    </location>
</feature>
<feature type="compositionally biased region" description="Low complexity" evidence="13">
    <location>
        <begin position="174"/>
        <end position="185"/>
    </location>
</feature>
<feature type="compositionally biased region" description="Low complexity" evidence="13">
    <location>
        <begin position="333"/>
        <end position="369"/>
    </location>
</feature>
<name>A0AAV5GNN1_9BASI</name>
<keyword evidence="16" id="KW-1185">Reference proteome</keyword>
<dbReference type="InterPro" id="IPR046792">
    <property type="entry name" value="Peptidase_C54_cat"/>
</dbReference>
<feature type="compositionally biased region" description="Low complexity" evidence="13">
    <location>
        <begin position="33"/>
        <end position="47"/>
    </location>
</feature>
<accession>A0AAV5GNN1</accession>
<evidence type="ECO:0000256" key="7">
    <source>
        <dbReference type="ARBA" id="ARBA00022801"/>
    </source>
</evidence>
<evidence type="ECO:0000256" key="6">
    <source>
        <dbReference type="ARBA" id="ARBA00022670"/>
    </source>
</evidence>
<feature type="compositionally biased region" description="Basic residues" evidence="13">
    <location>
        <begin position="286"/>
        <end position="295"/>
    </location>
</feature>
<evidence type="ECO:0000256" key="13">
    <source>
        <dbReference type="SAM" id="MobiDB-lite"/>
    </source>
</evidence>
<feature type="compositionally biased region" description="Low complexity" evidence="13">
    <location>
        <begin position="77"/>
        <end position="109"/>
    </location>
</feature>
<evidence type="ECO:0000256" key="12">
    <source>
        <dbReference type="ARBA" id="ARBA00030240"/>
    </source>
</evidence>
<feature type="compositionally biased region" description="Low complexity" evidence="13">
    <location>
        <begin position="1115"/>
        <end position="1160"/>
    </location>
</feature>
<dbReference type="AlphaFoldDB" id="A0AAV5GNN1"/>
<dbReference type="Proteomes" id="UP001342314">
    <property type="component" value="Unassembled WGS sequence"/>
</dbReference>